<dbReference type="Gene3D" id="3.10.20.30">
    <property type="match status" value="1"/>
</dbReference>
<dbReference type="InterPro" id="IPR052516">
    <property type="entry name" value="N-heterocyclic_Hydroxylase"/>
</dbReference>
<feature type="domain" description="2Fe-2S ferredoxin-type" evidence="5">
    <location>
        <begin position="1"/>
        <end position="76"/>
    </location>
</feature>
<gene>
    <name evidence="6" type="ORF">OM076_29120</name>
</gene>
<keyword evidence="3" id="KW-0560">Oxidoreductase</keyword>
<dbReference type="SMART" id="SM01008">
    <property type="entry name" value="Ald_Xan_dh_C"/>
    <property type="match status" value="1"/>
</dbReference>
<dbReference type="EMBL" id="JAPDOD010000033">
    <property type="protein sequence ID" value="MDA0164367.1"/>
    <property type="molecule type" value="Genomic_DNA"/>
</dbReference>
<evidence type="ECO:0000259" key="5">
    <source>
        <dbReference type="PROSITE" id="PS51085"/>
    </source>
</evidence>
<dbReference type="PROSITE" id="PS00197">
    <property type="entry name" value="2FE2S_FER_1"/>
    <property type="match status" value="1"/>
</dbReference>
<dbReference type="GO" id="GO:0051537">
    <property type="term" value="F:2 iron, 2 sulfur cluster binding"/>
    <property type="evidence" value="ECO:0007669"/>
    <property type="project" value="InterPro"/>
</dbReference>
<dbReference type="PANTHER" id="PTHR47495:SF1">
    <property type="entry name" value="BLL3820 PROTEIN"/>
    <property type="match status" value="1"/>
</dbReference>
<dbReference type="PROSITE" id="PS51085">
    <property type="entry name" value="2FE2S_FER_2"/>
    <property type="match status" value="1"/>
</dbReference>
<proteinExistence type="inferred from homology"/>
<dbReference type="Gene3D" id="3.30.365.10">
    <property type="entry name" value="Aldehyde oxidase/xanthine dehydrogenase, molybdopterin binding domain"/>
    <property type="match status" value="4"/>
</dbReference>
<comment type="caution">
    <text evidence="6">The sequence shown here is derived from an EMBL/GenBank/DDBJ whole genome shotgun (WGS) entry which is preliminary data.</text>
</comment>
<keyword evidence="7" id="KW-1185">Reference proteome</keyword>
<dbReference type="Gene3D" id="1.10.150.120">
    <property type="entry name" value="[2Fe-2S]-binding domain"/>
    <property type="match status" value="1"/>
</dbReference>
<dbReference type="Gene3D" id="3.90.1170.50">
    <property type="entry name" value="Aldehyde oxidase/xanthine dehydrogenase, a/b hammerhead"/>
    <property type="match status" value="1"/>
</dbReference>
<dbReference type="InterPro" id="IPR006058">
    <property type="entry name" value="2Fe2S_fd_BS"/>
</dbReference>
<organism evidence="6 7">
    <name type="scientific">Solirubrobacter ginsenosidimutans</name>
    <dbReference type="NCBI Taxonomy" id="490573"/>
    <lineage>
        <taxon>Bacteria</taxon>
        <taxon>Bacillati</taxon>
        <taxon>Actinomycetota</taxon>
        <taxon>Thermoleophilia</taxon>
        <taxon>Solirubrobacterales</taxon>
        <taxon>Solirubrobacteraceae</taxon>
        <taxon>Solirubrobacter</taxon>
    </lineage>
</organism>
<dbReference type="AlphaFoldDB" id="A0A9X3MXJ9"/>
<dbReference type="InterPro" id="IPR001041">
    <property type="entry name" value="2Fe-2S_ferredoxin-type"/>
</dbReference>
<dbReference type="InterPro" id="IPR036010">
    <property type="entry name" value="2Fe-2S_ferredoxin-like_sf"/>
</dbReference>
<keyword evidence="4" id="KW-0408">Iron</keyword>
<dbReference type="InterPro" id="IPR000674">
    <property type="entry name" value="Ald_Oxase/Xan_DH_a/b"/>
</dbReference>
<dbReference type="InterPro" id="IPR012675">
    <property type="entry name" value="Beta-grasp_dom_sf"/>
</dbReference>
<dbReference type="SUPFAM" id="SSF47741">
    <property type="entry name" value="CO dehydrogenase ISP C-domain like"/>
    <property type="match status" value="1"/>
</dbReference>
<dbReference type="InterPro" id="IPR037165">
    <property type="entry name" value="AldOxase/xan_DH_Mopterin-bd_sf"/>
</dbReference>
<evidence type="ECO:0000313" key="7">
    <source>
        <dbReference type="Proteomes" id="UP001149140"/>
    </source>
</evidence>
<sequence>MQLVVNGAAAEVDDRHAKTPLLWVLRDVLGLRGTKFGCGGGFCAACTVLVDGHNTKSCQTPAERAAGKAVTTVEGAAGPVVDAVRDAWHRGNVVQCGYCQPGQTLAAVSLLESDASPDDATIDQWMSGNLCRCGTYPRIRAAIHRAADTLAAGDAPVALVAPPELDVRRLTPEEASDPVHPYIRIHADGTVLAYSSQIEMGQGIHTGLATIVAEELDAAFDSVRVVNAANGAGPNGDVYGNPAAGGALQLTGASNSMQGYWIRYRLAAAQARARLVNAAAEAWDVPAAEVEVEDGVVRHASGRRAAFAELAARAEQLPVPDGVQPKDAAAYKLIGREGRLRVDAVGKILGATHFTIDLSLPGMLTALVLHPPRFGATAAAIDDRAALAEAGVAAVVPIDEGVAVVAENLADAQRGLRALVVEWDDANAERRSTEELLAEHLRLLESREKAVTSRDDGDVDRALADAASTVDATYVLPYLAHAAMEPNNAACRMRDDGVLDVWAGTEGPQYVKMNASSIAGIDVEQVEVHVSFVGGSFGLHSSAEHDPVAEAVQIAKALRWEHPIKVQSLREEEFKVGRYRAMAVHRVRAGADADGRLTAWHQEIVAAPTSINLPFVRDVMFTNGVDFFTTTGAVDPPYAVENFRVDSTNFESRISTMVWRSVGNSHTEFARESAIDELALAAGRDPVDLRRALLAGSPRTVRALELAAESAGWGSPLPEGHARGLTCSGFLGHSANVTEVSLDARGRVRVDRIVFALDCGRNVNPDLIRAQVEGGLLWGLSAAAWGEVVLGEGGEIVTQNFDRYPILRMRSVPQIEIHLIDSTEPPTGVGEVSVPSVAPALANAIAALTGTRIRNLPFSKTIKIA</sequence>
<dbReference type="SUPFAM" id="SSF54292">
    <property type="entry name" value="2Fe-2S ferredoxin-like"/>
    <property type="match status" value="1"/>
</dbReference>
<dbReference type="Pfam" id="PF00111">
    <property type="entry name" value="Fer2"/>
    <property type="match status" value="1"/>
</dbReference>
<keyword evidence="2" id="KW-0479">Metal-binding</keyword>
<dbReference type="GO" id="GO:0046872">
    <property type="term" value="F:metal ion binding"/>
    <property type="evidence" value="ECO:0007669"/>
    <property type="project" value="UniProtKB-KW"/>
</dbReference>
<accession>A0A9X3MXJ9</accession>
<comment type="similarity">
    <text evidence="1">Belongs to the xanthine dehydrogenase family.</text>
</comment>
<evidence type="ECO:0000256" key="2">
    <source>
        <dbReference type="ARBA" id="ARBA00022723"/>
    </source>
</evidence>
<reference evidence="6" key="1">
    <citation type="submission" date="2022-10" db="EMBL/GenBank/DDBJ databases">
        <title>The WGS of Solirubrobacter ginsenosidimutans DSM 21036.</title>
        <authorList>
            <person name="Jiang Z."/>
        </authorList>
    </citation>
    <scope>NUCLEOTIDE SEQUENCE</scope>
    <source>
        <strain evidence="6">DSM 21036</strain>
    </source>
</reference>
<dbReference type="InterPro" id="IPR008274">
    <property type="entry name" value="AldOxase/xan_DH_MoCoBD1"/>
</dbReference>
<dbReference type="CDD" id="cd00207">
    <property type="entry name" value="fer2"/>
    <property type="match status" value="1"/>
</dbReference>
<dbReference type="InterPro" id="IPR046867">
    <property type="entry name" value="AldOxase/xan_DH_MoCoBD2"/>
</dbReference>
<evidence type="ECO:0000256" key="3">
    <source>
        <dbReference type="ARBA" id="ARBA00023002"/>
    </source>
</evidence>
<dbReference type="RefSeq" id="WP_270043622.1">
    <property type="nucleotide sequence ID" value="NZ_JAPDOD010000033.1"/>
</dbReference>
<dbReference type="Pfam" id="PF02738">
    <property type="entry name" value="MoCoBD_1"/>
    <property type="match status" value="1"/>
</dbReference>
<dbReference type="GO" id="GO:0016491">
    <property type="term" value="F:oxidoreductase activity"/>
    <property type="evidence" value="ECO:0007669"/>
    <property type="project" value="UniProtKB-KW"/>
</dbReference>
<name>A0A9X3MXJ9_9ACTN</name>
<dbReference type="InterPro" id="IPR002888">
    <property type="entry name" value="2Fe-2S-bd"/>
</dbReference>
<dbReference type="Pfam" id="PF01799">
    <property type="entry name" value="Fer2_2"/>
    <property type="match status" value="1"/>
</dbReference>
<protein>
    <submittedName>
        <fullName evidence="6">Molybdopterin-dependent oxidoreductase</fullName>
    </submittedName>
</protein>
<dbReference type="PANTHER" id="PTHR47495">
    <property type="entry name" value="ALDEHYDE DEHYDROGENASE"/>
    <property type="match status" value="1"/>
</dbReference>
<evidence type="ECO:0000313" key="6">
    <source>
        <dbReference type="EMBL" id="MDA0164367.1"/>
    </source>
</evidence>
<dbReference type="Proteomes" id="UP001149140">
    <property type="component" value="Unassembled WGS sequence"/>
</dbReference>
<evidence type="ECO:0000256" key="4">
    <source>
        <dbReference type="ARBA" id="ARBA00023004"/>
    </source>
</evidence>
<dbReference type="Pfam" id="PF20256">
    <property type="entry name" value="MoCoBD_2"/>
    <property type="match status" value="2"/>
</dbReference>
<dbReference type="SUPFAM" id="SSF56003">
    <property type="entry name" value="Molybdenum cofactor-binding domain"/>
    <property type="match status" value="2"/>
</dbReference>
<dbReference type="InterPro" id="IPR036884">
    <property type="entry name" value="2Fe-2S-bd_dom_sf"/>
</dbReference>
<evidence type="ECO:0000256" key="1">
    <source>
        <dbReference type="ARBA" id="ARBA00006849"/>
    </source>
</evidence>